<dbReference type="GO" id="GO:0050385">
    <property type="term" value="F:ureidoglycolate lyase activity"/>
    <property type="evidence" value="ECO:0007669"/>
    <property type="project" value="UniProtKB-EC"/>
</dbReference>
<comment type="subunit">
    <text evidence="1">Homodimer.</text>
</comment>
<evidence type="ECO:0000256" key="2">
    <source>
        <dbReference type="ARBA" id="ARBA00022631"/>
    </source>
</evidence>
<sequence>MSQQIAIQPISAQAFAPFGEVIEVAGEPDKIINQGQCGRYHDRASLDFIEGRAGVSLFNANPRSLPYTLELVERHPEGSQLFIPMTEHPFLVIVAKDELGTPGRPLAFETKAGQAINFHRGTWHGVLTPLHAPGLFAVVDRIGEGANLEEHWFDTPFVVARLG</sequence>
<dbReference type="Proteomes" id="UP000193077">
    <property type="component" value="Unassembled WGS sequence"/>
</dbReference>
<comment type="catalytic activity">
    <reaction evidence="4">
        <text>(S)-ureidoglycolate = urea + glyoxylate</text>
        <dbReference type="Rhea" id="RHEA:11304"/>
        <dbReference type="ChEBI" id="CHEBI:16199"/>
        <dbReference type="ChEBI" id="CHEBI:36655"/>
        <dbReference type="ChEBI" id="CHEBI:57296"/>
        <dbReference type="EC" id="4.3.2.3"/>
    </reaction>
</comment>
<evidence type="ECO:0000313" key="5">
    <source>
        <dbReference type="EMBL" id="SLN53846.1"/>
    </source>
</evidence>
<dbReference type="SUPFAM" id="SSF51182">
    <property type="entry name" value="RmlC-like cupins"/>
    <property type="match status" value="1"/>
</dbReference>
<dbReference type="OrthoDB" id="9804602at2"/>
<dbReference type="Pfam" id="PF04115">
    <property type="entry name" value="Ureidogly_lyase"/>
    <property type="match status" value="1"/>
</dbReference>
<dbReference type="EC" id="4.3.2.3" evidence="5"/>
<dbReference type="GO" id="GO:0006144">
    <property type="term" value="P:purine nucleobase metabolic process"/>
    <property type="evidence" value="ECO:0007669"/>
    <property type="project" value="UniProtKB-KW"/>
</dbReference>
<dbReference type="PANTHER" id="PTHR21221">
    <property type="entry name" value="UREIDOGLYCOLATE HYDROLASE"/>
    <property type="match status" value="1"/>
</dbReference>
<organism evidence="5 6">
    <name type="scientific">Falsiruegeria litorea R37</name>
    <dbReference type="NCBI Taxonomy" id="1200284"/>
    <lineage>
        <taxon>Bacteria</taxon>
        <taxon>Pseudomonadati</taxon>
        <taxon>Pseudomonadota</taxon>
        <taxon>Alphaproteobacteria</taxon>
        <taxon>Rhodobacterales</taxon>
        <taxon>Roseobacteraceae</taxon>
        <taxon>Falsiruegeria</taxon>
    </lineage>
</organism>
<dbReference type="EMBL" id="FWFO01000002">
    <property type="protein sequence ID" value="SLN53846.1"/>
    <property type="molecule type" value="Genomic_DNA"/>
</dbReference>
<dbReference type="InterPro" id="IPR024060">
    <property type="entry name" value="Ureidoglycolate_lyase_dom_sf"/>
</dbReference>
<keyword evidence="2" id="KW-0659">Purine metabolism</keyword>
<dbReference type="AlphaFoldDB" id="A0A1Y5T245"/>
<proteinExistence type="predicted"/>
<keyword evidence="6" id="KW-1185">Reference proteome</keyword>
<name>A0A1Y5T245_9RHOB</name>
<dbReference type="NCBIfam" id="NF002952">
    <property type="entry name" value="PRK03606.2-3"/>
    <property type="match status" value="1"/>
</dbReference>
<accession>A0A1Y5T245</accession>
<dbReference type="Gene3D" id="2.60.120.480">
    <property type="entry name" value="Ureidoglycolate hydrolase"/>
    <property type="match status" value="1"/>
</dbReference>
<reference evidence="5 6" key="1">
    <citation type="submission" date="2017-03" db="EMBL/GenBank/DDBJ databases">
        <authorList>
            <person name="Afonso C.L."/>
            <person name="Miller P.J."/>
            <person name="Scott M.A."/>
            <person name="Spackman E."/>
            <person name="Goraichik I."/>
            <person name="Dimitrov K.M."/>
            <person name="Suarez D.L."/>
            <person name="Swayne D.E."/>
        </authorList>
    </citation>
    <scope>NUCLEOTIDE SEQUENCE [LARGE SCALE GENOMIC DNA]</scope>
    <source>
        <strain evidence="5 6">CECT 7639</strain>
    </source>
</reference>
<dbReference type="GO" id="GO:0000256">
    <property type="term" value="P:allantoin catabolic process"/>
    <property type="evidence" value="ECO:0007669"/>
    <property type="project" value="InterPro"/>
</dbReference>
<dbReference type="InterPro" id="IPR047233">
    <property type="entry name" value="UAH_cupin"/>
</dbReference>
<dbReference type="PIRSF" id="PIRSF017306">
    <property type="entry name" value="Ureidogly_hydro"/>
    <property type="match status" value="1"/>
</dbReference>
<evidence type="ECO:0000256" key="1">
    <source>
        <dbReference type="ARBA" id="ARBA00011738"/>
    </source>
</evidence>
<evidence type="ECO:0000256" key="3">
    <source>
        <dbReference type="ARBA" id="ARBA00023239"/>
    </source>
</evidence>
<dbReference type="PANTHER" id="PTHR21221:SF1">
    <property type="entry name" value="UREIDOGLYCOLATE LYASE"/>
    <property type="match status" value="1"/>
</dbReference>
<dbReference type="RefSeq" id="WP_085796490.1">
    <property type="nucleotide sequence ID" value="NZ_FWFO01000002.1"/>
</dbReference>
<dbReference type="InterPro" id="IPR007247">
    <property type="entry name" value="Ureidogly_lyase"/>
</dbReference>
<dbReference type="InterPro" id="IPR011051">
    <property type="entry name" value="RmlC_Cupin_sf"/>
</dbReference>
<evidence type="ECO:0000313" key="6">
    <source>
        <dbReference type="Proteomes" id="UP000193077"/>
    </source>
</evidence>
<keyword evidence="3 5" id="KW-0456">Lyase</keyword>
<protein>
    <submittedName>
        <fullName evidence="5">Ureidoglycolate lyase</fullName>
        <ecNumber evidence="5">4.3.2.3</ecNumber>
    </submittedName>
</protein>
<dbReference type="NCBIfam" id="NF009932">
    <property type="entry name" value="PRK13395.1"/>
    <property type="match status" value="1"/>
</dbReference>
<evidence type="ECO:0000256" key="4">
    <source>
        <dbReference type="ARBA" id="ARBA00047684"/>
    </source>
</evidence>
<dbReference type="CDD" id="cd20298">
    <property type="entry name" value="cupin_UAH"/>
    <property type="match status" value="1"/>
</dbReference>
<dbReference type="GO" id="GO:0004848">
    <property type="term" value="F:ureidoglycolate hydrolase activity"/>
    <property type="evidence" value="ECO:0007669"/>
    <property type="project" value="InterPro"/>
</dbReference>
<gene>
    <name evidence="5" type="primary">allA_1</name>
    <name evidence="5" type="ORF">TRL7639_02809</name>
</gene>